<sequence>MEALVTTLEIQAYAPTDGAPRWQREPVWRDELIVVSDVVEVASKTQADIDRLVAQEQARYKATGNAEAIGKLNAQRGGDRFERKRVLALQQEHERAMTDAQSSNWSAQDVKRQRATSWSENKCARMLTAVQQAGSDLEKMLDALYAQQLPRRLGSKDAPVSDDINGRHPHPLPGGAYVYRVDYDPVPLGYREDLLD</sequence>
<dbReference type="KEGG" id="lez:GLE_0108"/>
<dbReference type="Proteomes" id="UP000061569">
    <property type="component" value="Chromosome"/>
</dbReference>
<proteinExistence type="predicted"/>
<name>A0A0S2DA93_LYSEN</name>
<evidence type="ECO:0000313" key="1">
    <source>
        <dbReference type="EMBL" id="ALN55467.1"/>
    </source>
</evidence>
<accession>A0A0S2DA93</accession>
<reference evidence="1 2" key="1">
    <citation type="submission" date="2015-11" db="EMBL/GenBank/DDBJ databases">
        <title>Genome sequences of Lysobacter enzymogenes strain C3 and Lysobacter antibioticus ATCC 29479.</title>
        <authorList>
            <person name="Kobayashi D.Y."/>
        </authorList>
    </citation>
    <scope>NUCLEOTIDE SEQUENCE [LARGE SCALE GENOMIC DNA]</scope>
    <source>
        <strain evidence="1 2">C3</strain>
    </source>
</reference>
<dbReference type="PATRIC" id="fig|69.6.peg.111"/>
<dbReference type="STRING" id="69.GLE_0108"/>
<gene>
    <name evidence="1" type="ORF">GLE_0108</name>
</gene>
<dbReference type="AlphaFoldDB" id="A0A0S2DA93"/>
<evidence type="ECO:0000313" key="2">
    <source>
        <dbReference type="Proteomes" id="UP000061569"/>
    </source>
</evidence>
<protein>
    <submittedName>
        <fullName evidence="1">Uncharacterized protein</fullName>
    </submittedName>
</protein>
<organism evidence="1 2">
    <name type="scientific">Lysobacter enzymogenes</name>
    <dbReference type="NCBI Taxonomy" id="69"/>
    <lineage>
        <taxon>Bacteria</taxon>
        <taxon>Pseudomonadati</taxon>
        <taxon>Pseudomonadota</taxon>
        <taxon>Gammaproteobacteria</taxon>
        <taxon>Lysobacterales</taxon>
        <taxon>Lysobacteraceae</taxon>
        <taxon>Lysobacter</taxon>
    </lineage>
</organism>
<dbReference type="EMBL" id="CP013140">
    <property type="protein sequence ID" value="ALN55467.1"/>
    <property type="molecule type" value="Genomic_DNA"/>
</dbReference>